<protein>
    <submittedName>
        <fullName evidence="1">Uncharacterized protein</fullName>
    </submittedName>
</protein>
<proteinExistence type="predicted"/>
<keyword evidence="2" id="KW-1185">Reference proteome</keyword>
<comment type="caution">
    <text evidence="1">The sequence shown here is derived from an EMBL/GenBank/DDBJ whole genome shotgun (WGS) entry which is preliminary data.</text>
</comment>
<dbReference type="Proteomes" id="UP001163321">
    <property type="component" value="Chromosome 6"/>
</dbReference>
<dbReference type="EMBL" id="CM047585">
    <property type="protein sequence ID" value="KAI9910745.1"/>
    <property type="molecule type" value="Genomic_DNA"/>
</dbReference>
<name>A0ACC0VXT8_9STRA</name>
<evidence type="ECO:0000313" key="2">
    <source>
        <dbReference type="Proteomes" id="UP001163321"/>
    </source>
</evidence>
<reference evidence="1 2" key="1">
    <citation type="journal article" date="2022" name="bioRxiv">
        <title>The genome of the oomycete Peronosclerospora sorghi, a cosmopolitan pathogen of maize and sorghum, is inflated with dispersed pseudogenes.</title>
        <authorList>
            <person name="Fletcher K."/>
            <person name="Martin F."/>
            <person name="Isakeit T."/>
            <person name="Cavanaugh K."/>
            <person name="Magill C."/>
            <person name="Michelmore R."/>
        </authorList>
    </citation>
    <scope>NUCLEOTIDE SEQUENCE [LARGE SCALE GENOMIC DNA]</scope>
    <source>
        <strain evidence="1">P6</strain>
    </source>
</reference>
<evidence type="ECO:0000313" key="1">
    <source>
        <dbReference type="EMBL" id="KAI9910745.1"/>
    </source>
</evidence>
<accession>A0ACC0VXT8</accession>
<sequence>MGAGAGLSRLVASQFAAHTALTDGNEIVLKLLTKNVGINTELSKVQVLSHLWGDHQSVKHFERAFVHPVHVLLVADVVCWPGLVKPILQTIKYLLLRSRDPLKGTFCCGFLCRAQATEEHFFEESEALVCAYKRTLSYPRHGSLT</sequence>
<organism evidence="1 2">
    <name type="scientific">Peronosclerospora sorghi</name>
    <dbReference type="NCBI Taxonomy" id="230839"/>
    <lineage>
        <taxon>Eukaryota</taxon>
        <taxon>Sar</taxon>
        <taxon>Stramenopiles</taxon>
        <taxon>Oomycota</taxon>
        <taxon>Peronosporomycetes</taxon>
        <taxon>Peronosporales</taxon>
        <taxon>Peronosporaceae</taxon>
        <taxon>Peronosclerospora</taxon>
    </lineage>
</organism>
<gene>
    <name evidence="1" type="ORF">PsorP6_010852</name>
</gene>